<proteinExistence type="predicted"/>
<name>G7JXM4_MEDTR</name>
<dbReference type="EnsemblPlants" id="AES95195">
    <property type="protein sequence ID" value="AES95195"/>
    <property type="gene ID" value="MTR_5g022830"/>
</dbReference>
<dbReference type="PaxDb" id="3880-AES95195"/>
<dbReference type="EMBL" id="CM001221">
    <property type="protein sequence ID" value="AES95195.1"/>
    <property type="molecule type" value="Genomic_DNA"/>
</dbReference>
<gene>
    <name evidence="1" type="ordered locus">MTR_5g022830</name>
</gene>
<protein>
    <submittedName>
        <fullName evidence="1 2">Uncharacterized protein</fullName>
    </submittedName>
</protein>
<dbReference type="HOGENOM" id="CLU_2593413_0_0_1"/>
<evidence type="ECO:0000313" key="2">
    <source>
        <dbReference type="EnsemblPlants" id="AES95195"/>
    </source>
</evidence>
<keyword evidence="3" id="KW-1185">Reference proteome</keyword>
<accession>G7JXM4</accession>
<reference evidence="1 3" key="1">
    <citation type="journal article" date="2011" name="Nature">
        <title>The Medicago genome provides insight into the evolution of rhizobial symbioses.</title>
        <authorList>
            <person name="Young N.D."/>
            <person name="Debelle F."/>
            <person name="Oldroyd G.E."/>
            <person name="Geurts R."/>
            <person name="Cannon S.B."/>
            <person name="Udvardi M.K."/>
            <person name="Benedito V.A."/>
            <person name="Mayer K.F."/>
            <person name="Gouzy J."/>
            <person name="Schoof H."/>
            <person name="Van de Peer Y."/>
            <person name="Proost S."/>
            <person name="Cook D.R."/>
            <person name="Meyers B.C."/>
            <person name="Spannagl M."/>
            <person name="Cheung F."/>
            <person name="De Mita S."/>
            <person name="Krishnakumar V."/>
            <person name="Gundlach H."/>
            <person name="Zhou S."/>
            <person name="Mudge J."/>
            <person name="Bharti A.K."/>
            <person name="Murray J.D."/>
            <person name="Naoumkina M.A."/>
            <person name="Rosen B."/>
            <person name="Silverstein K.A."/>
            <person name="Tang H."/>
            <person name="Rombauts S."/>
            <person name="Zhao P.X."/>
            <person name="Zhou P."/>
            <person name="Barbe V."/>
            <person name="Bardou P."/>
            <person name="Bechner M."/>
            <person name="Bellec A."/>
            <person name="Berger A."/>
            <person name="Berges H."/>
            <person name="Bidwell S."/>
            <person name="Bisseling T."/>
            <person name="Choisne N."/>
            <person name="Couloux A."/>
            <person name="Denny R."/>
            <person name="Deshpande S."/>
            <person name="Dai X."/>
            <person name="Doyle J.J."/>
            <person name="Dudez A.M."/>
            <person name="Farmer A.D."/>
            <person name="Fouteau S."/>
            <person name="Franken C."/>
            <person name="Gibelin C."/>
            <person name="Gish J."/>
            <person name="Goldstein S."/>
            <person name="Gonzalez A.J."/>
            <person name="Green P.J."/>
            <person name="Hallab A."/>
            <person name="Hartog M."/>
            <person name="Hua A."/>
            <person name="Humphray S.J."/>
            <person name="Jeong D.H."/>
            <person name="Jing Y."/>
            <person name="Jocker A."/>
            <person name="Kenton S.M."/>
            <person name="Kim D.J."/>
            <person name="Klee K."/>
            <person name="Lai H."/>
            <person name="Lang C."/>
            <person name="Lin S."/>
            <person name="Macmil S.L."/>
            <person name="Magdelenat G."/>
            <person name="Matthews L."/>
            <person name="McCorrison J."/>
            <person name="Monaghan E.L."/>
            <person name="Mun J.H."/>
            <person name="Najar F.Z."/>
            <person name="Nicholson C."/>
            <person name="Noirot C."/>
            <person name="O'Bleness M."/>
            <person name="Paule C.R."/>
            <person name="Poulain J."/>
            <person name="Prion F."/>
            <person name="Qin B."/>
            <person name="Qu C."/>
            <person name="Retzel E.F."/>
            <person name="Riddle C."/>
            <person name="Sallet E."/>
            <person name="Samain S."/>
            <person name="Samson N."/>
            <person name="Sanders I."/>
            <person name="Saurat O."/>
            <person name="Scarpelli C."/>
            <person name="Schiex T."/>
            <person name="Segurens B."/>
            <person name="Severin A.J."/>
            <person name="Sherrier D.J."/>
            <person name="Shi R."/>
            <person name="Sims S."/>
            <person name="Singer S.R."/>
            <person name="Sinharoy S."/>
            <person name="Sterck L."/>
            <person name="Viollet A."/>
            <person name="Wang B.B."/>
            <person name="Wang K."/>
            <person name="Wang M."/>
            <person name="Wang X."/>
            <person name="Warfsmann J."/>
            <person name="Weissenbach J."/>
            <person name="White D.D."/>
            <person name="White J.D."/>
            <person name="Wiley G.B."/>
            <person name="Wincker P."/>
            <person name="Xing Y."/>
            <person name="Yang L."/>
            <person name="Yao Z."/>
            <person name="Ying F."/>
            <person name="Zhai J."/>
            <person name="Zhou L."/>
            <person name="Zuber A."/>
            <person name="Denarie J."/>
            <person name="Dixon R.A."/>
            <person name="May G.D."/>
            <person name="Schwartz D.C."/>
            <person name="Rogers J."/>
            <person name="Quetier F."/>
            <person name="Town C.D."/>
            <person name="Roe B.A."/>
        </authorList>
    </citation>
    <scope>NUCLEOTIDE SEQUENCE [LARGE SCALE GENOMIC DNA]</scope>
    <source>
        <strain evidence="1">A17</strain>
        <strain evidence="2 3">cv. Jemalong A17</strain>
    </source>
</reference>
<evidence type="ECO:0000313" key="3">
    <source>
        <dbReference type="Proteomes" id="UP000002051"/>
    </source>
</evidence>
<organism evidence="1 3">
    <name type="scientific">Medicago truncatula</name>
    <name type="common">Barrel medic</name>
    <name type="synonym">Medicago tribuloides</name>
    <dbReference type="NCBI Taxonomy" id="3880"/>
    <lineage>
        <taxon>Eukaryota</taxon>
        <taxon>Viridiplantae</taxon>
        <taxon>Streptophyta</taxon>
        <taxon>Embryophyta</taxon>
        <taxon>Tracheophyta</taxon>
        <taxon>Spermatophyta</taxon>
        <taxon>Magnoliopsida</taxon>
        <taxon>eudicotyledons</taxon>
        <taxon>Gunneridae</taxon>
        <taxon>Pentapetalae</taxon>
        <taxon>rosids</taxon>
        <taxon>fabids</taxon>
        <taxon>Fabales</taxon>
        <taxon>Fabaceae</taxon>
        <taxon>Papilionoideae</taxon>
        <taxon>50 kb inversion clade</taxon>
        <taxon>NPAAA clade</taxon>
        <taxon>Hologalegina</taxon>
        <taxon>IRL clade</taxon>
        <taxon>Trifolieae</taxon>
        <taxon>Medicago</taxon>
    </lineage>
</organism>
<dbReference type="Proteomes" id="UP000002051">
    <property type="component" value="Chromosome 5"/>
</dbReference>
<sequence length="80" mass="9554">MQLCTQKKKRIKCNLFFLAAWRSHLPYDSSYYVKPTLLNKDNSSRKNEGKPNDHGRFWWNIPKSNNFPERMGHVSQVEKI</sequence>
<dbReference type="AlphaFoldDB" id="G7JXM4"/>
<reference evidence="1 3" key="2">
    <citation type="journal article" date="2014" name="BMC Genomics">
        <title>An improved genome release (version Mt4.0) for the model legume Medicago truncatula.</title>
        <authorList>
            <person name="Tang H."/>
            <person name="Krishnakumar V."/>
            <person name="Bidwell S."/>
            <person name="Rosen B."/>
            <person name="Chan A."/>
            <person name="Zhou S."/>
            <person name="Gentzbittel L."/>
            <person name="Childs K.L."/>
            <person name="Yandell M."/>
            <person name="Gundlach H."/>
            <person name="Mayer K.F."/>
            <person name="Schwartz D.C."/>
            <person name="Town C.D."/>
        </authorList>
    </citation>
    <scope>GENOME REANNOTATION</scope>
    <source>
        <strain evidence="2 3">cv. Jemalong A17</strain>
    </source>
</reference>
<evidence type="ECO:0000313" key="1">
    <source>
        <dbReference type="EMBL" id="AES95195.1"/>
    </source>
</evidence>
<reference evidence="2" key="3">
    <citation type="submission" date="2015-04" db="UniProtKB">
        <authorList>
            <consortium name="EnsemblPlants"/>
        </authorList>
    </citation>
    <scope>IDENTIFICATION</scope>
    <source>
        <strain evidence="2">cv. Jemalong A17</strain>
    </source>
</reference>